<reference evidence="1 2" key="1">
    <citation type="submission" date="2024-09" db="EMBL/GenBank/DDBJ databases">
        <title>Chromosome-scale assembly of Riccia fluitans.</title>
        <authorList>
            <person name="Paukszto L."/>
            <person name="Sawicki J."/>
            <person name="Karawczyk K."/>
            <person name="Piernik-Szablinska J."/>
            <person name="Szczecinska M."/>
            <person name="Mazdziarz M."/>
        </authorList>
    </citation>
    <scope>NUCLEOTIDE SEQUENCE [LARGE SCALE GENOMIC DNA]</scope>
    <source>
        <strain evidence="1">Rf_01</strain>
        <tissue evidence="1">Aerial parts of the thallus</tissue>
    </source>
</reference>
<keyword evidence="2" id="KW-1185">Reference proteome</keyword>
<dbReference type="AlphaFoldDB" id="A0ABD1YRJ3"/>
<proteinExistence type="predicted"/>
<evidence type="ECO:0000313" key="1">
    <source>
        <dbReference type="EMBL" id="KAL2633201.1"/>
    </source>
</evidence>
<organism evidence="1 2">
    <name type="scientific">Riccia fluitans</name>
    <dbReference type="NCBI Taxonomy" id="41844"/>
    <lineage>
        <taxon>Eukaryota</taxon>
        <taxon>Viridiplantae</taxon>
        <taxon>Streptophyta</taxon>
        <taxon>Embryophyta</taxon>
        <taxon>Marchantiophyta</taxon>
        <taxon>Marchantiopsida</taxon>
        <taxon>Marchantiidae</taxon>
        <taxon>Marchantiales</taxon>
        <taxon>Ricciaceae</taxon>
        <taxon>Riccia</taxon>
    </lineage>
</organism>
<comment type="caution">
    <text evidence="1">The sequence shown here is derived from an EMBL/GenBank/DDBJ whole genome shotgun (WGS) entry which is preliminary data.</text>
</comment>
<dbReference type="Proteomes" id="UP001605036">
    <property type="component" value="Unassembled WGS sequence"/>
</dbReference>
<protein>
    <submittedName>
        <fullName evidence="1">Uncharacterized protein</fullName>
    </submittedName>
</protein>
<sequence length="80" mass="8724">MLASFAGIVSMGSHRLKVQYGAKLDFKELPADDVFHSSYRSTQAGDCWTNVQCVKDNVLPTDPRLLPEEGVEGLVQVASV</sequence>
<gene>
    <name evidence="1" type="ORF">R1flu_004680</name>
</gene>
<accession>A0ABD1YRJ3</accession>
<name>A0ABD1YRJ3_9MARC</name>
<dbReference type="EMBL" id="JBHFFA010000003">
    <property type="protein sequence ID" value="KAL2633201.1"/>
    <property type="molecule type" value="Genomic_DNA"/>
</dbReference>
<evidence type="ECO:0000313" key="2">
    <source>
        <dbReference type="Proteomes" id="UP001605036"/>
    </source>
</evidence>